<organism evidence="3 4">
    <name type="scientific">Brevundimonas olei</name>
    <dbReference type="NCBI Taxonomy" id="657642"/>
    <lineage>
        <taxon>Bacteria</taxon>
        <taxon>Pseudomonadati</taxon>
        <taxon>Pseudomonadota</taxon>
        <taxon>Alphaproteobacteria</taxon>
        <taxon>Caulobacterales</taxon>
        <taxon>Caulobacteraceae</taxon>
        <taxon>Brevundimonas</taxon>
    </lineage>
</organism>
<name>A0ABZ2IKK9_9CAUL</name>
<feature type="transmembrane region" description="Helical" evidence="2">
    <location>
        <begin position="12"/>
        <end position="31"/>
    </location>
</feature>
<gene>
    <name evidence="3" type="ORF">V8J38_05270</name>
</gene>
<keyword evidence="2" id="KW-0812">Transmembrane</keyword>
<dbReference type="RefSeq" id="WP_312219069.1">
    <property type="nucleotide sequence ID" value="NZ_BAAAGH010000001.1"/>
</dbReference>
<evidence type="ECO:0000256" key="1">
    <source>
        <dbReference type="SAM" id="MobiDB-lite"/>
    </source>
</evidence>
<reference evidence="3 4" key="1">
    <citation type="submission" date="2024-02" db="EMBL/GenBank/DDBJ databases">
        <title>Distribution and functional of Brevundimonas-related endobacteria within Verticillium dahliae.</title>
        <authorList>
            <person name="Zeng H."/>
        </authorList>
    </citation>
    <scope>NUCLEOTIDE SEQUENCE [LARGE SCALE GENOMIC DNA]</scope>
    <source>
        <strain evidence="3 4">TRM 44200</strain>
    </source>
</reference>
<accession>A0ABZ2IKK9</accession>
<feature type="region of interest" description="Disordered" evidence="1">
    <location>
        <begin position="41"/>
        <end position="62"/>
    </location>
</feature>
<keyword evidence="2" id="KW-0472">Membrane</keyword>
<proteinExistence type="predicted"/>
<evidence type="ECO:0008006" key="5">
    <source>
        <dbReference type="Google" id="ProtNLM"/>
    </source>
</evidence>
<keyword evidence="2" id="KW-1133">Transmembrane helix</keyword>
<keyword evidence="4" id="KW-1185">Reference proteome</keyword>
<sequence>MTLFGQTLDGQQVFGLISLIAVLALWLVVLARQRDHVRQIKRWKKDQTRKTPPPAAGRGPWG</sequence>
<evidence type="ECO:0000313" key="4">
    <source>
        <dbReference type="Proteomes" id="UP001363460"/>
    </source>
</evidence>
<evidence type="ECO:0000256" key="2">
    <source>
        <dbReference type="SAM" id="Phobius"/>
    </source>
</evidence>
<evidence type="ECO:0000313" key="3">
    <source>
        <dbReference type="EMBL" id="WWT55853.1"/>
    </source>
</evidence>
<protein>
    <recommendedName>
        <fullName evidence="5">Heme exporter protein D</fullName>
    </recommendedName>
</protein>
<dbReference type="Proteomes" id="UP001363460">
    <property type="component" value="Chromosome"/>
</dbReference>
<dbReference type="EMBL" id="CP146369">
    <property type="protein sequence ID" value="WWT55853.1"/>
    <property type="molecule type" value="Genomic_DNA"/>
</dbReference>